<dbReference type="InterPro" id="IPR053793">
    <property type="entry name" value="PB1-like"/>
</dbReference>
<comment type="caution">
    <text evidence="2">The sequence shown here is derived from an EMBL/GenBank/DDBJ whole genome shotgun (WGS) entry which is preliminary data.</text>
</comment>
<dbReference type="Pfam" id="PF00564">
    <property type="entry name" value="PB1"/>
    <property type="match status" value="1"/>
</dbReference>
<proteinExistence type="predicted"/>
<dbReference type="Proteomes" id="UP000092124">
    <property type="component" value="Unassembled WGS sequence"/>
</dbReference>
<dbReference type="AlphaFoldDB" id="A0A1A6H0T5"/>
<feature type="non-terminal residue" evidence="2">
    <location>
        <position position="49"/>
    </location>
</feature>
<gene>
    <name evidence="2" type="ORF">A6R68_13564</name>
</gene>
<dbReference type="GO" id="GO:0007098">
    <property type="term" value="P:centrosome cycle"/>
    <property type="evidence" value="ECO:0007669"/>
    <property type="project" value="TreeGrafter"/>
</dbReference>
<dbReference type="Gene3D" id="3.10.20.90">
    <property type="entry name" value="Phosphatidylinositol 3-kinase Catalytic Subunit, Chain A, domain 1"/>
    <property type="match status" value="1"/>
</dbReference>
<dbReference type="InterPro" id="IPR000270">
    <property type="entry name" value="PB1_dom"/>
</dbReference>
<evidence type="ECO:0000313" key="3">
    <source>
        <dbReference type="Proteomes" id="UP000092124"/>
    </source>
</evidence>
<dbReference type="GO" id="GO:0005634">
    <property type="term" value="C:nucleus"/>
    <property type="evidence" value="ECO:0007669"/>
    <property type="project" value="TreeGrafter"/>
</dbReference>
<evidence type="ECO:0000259" key="1">
    <source>
        <dbReference type="PROSITE" id="PS51745"/>
    </source>
</evidence>
<dbReference type="STRING" id="56216.A0A1A6H0T5"/>
<dbReference type="InterPro" id="IPR051741">
    <property type="entry name" value="PAR6_homolog"/>
</dbReference>
<feature type="domain" description="PB1" evidence="1">
    <location>
        <begin position="1"/>
        <end position="49"/>
    </location>
</feature>
<dbReference type="PANTHER" id="PTHR14102:SF3">
    <property type="entry name" value="PARTITIONING DEFECTIVE 6 HOMOLOG GAMMA"/>
    <property type="match status" value="1"/>
</dbReference>
<sequence>MHTHHISNTEVTIGYADVHGDLLPINNDDNFCKAVSSANPLLRVFIQKR</sequence>
<dbReference type="PROSITE" id="PS51745">
    <property type="entry name" value="PB1"/>
    <property type="match status" value="1"/>
</dbReference>
<dbReference type="EMBL" id="LZPO01055377">
    <property type="protein sequence ID" value="OBS71859.1"/>
    <property type="molecule type" value="Genomic_DNA"/>
</dbReference>
<dbReference type="GO" id="GO:0060341">
    <property type="term" value="P:regulation of cellular localization"/>
    <property type="evidence" value="ECO:0007669"/>
    <property type="project" value="TreeGrafter"/>
</dbReference>
<dbReference type="GO" id="GO:0007163">
    <property type="term" value="P:establishment or maintenance of cell polarity"/>
    <property type="evidence" value="ECO:0007669"/>
    <property type="project" value="TreeGrafter"/>
</dbReference>
<reference evidence="2 3" key="1">
    <citation type="submission" date="2016-06" db="EMBL/GenBank/DDBJ databases">
        <title>The Draft Genome Sequence and Annotation of the Desert Woodrat Neotoma lepida.</title>
        <authorList>
            <person name="Campbell M."/>
            <person name="Oakeson K.F."/>
            <person name="Yandell M."/>
            <person name="Halpert J.R."/>
            <person name="Dearing D."/>
        </authorList>
    </citation>
    <scope>NUCLEOTIDE SEQUENCE [LARGE SCALE GENOMIC DNA]</scope>
    <source>
        <strain evidence="2">417</strain>
        <tissue evidence="2">Liver</tissue>
    </source>
</reference>
<dbReference type="GO" id="GO:0005938">
    <property type="term" value="C:cell cortex"/>
    <property type="evidence" value="ECO:0007669"/>
    <property type="project" value="TreeGrafter"/>
</dbReference>
<protein>
    <recommendedName>
        <fullName evidence="1">PB1 domain-containing protein</fullName>
    </recommendedName>
</protein>
<dbReference type="OrthoDB" id="5868434at2759"/>
<name>A0A1A6H0T5_NEOLE</name>
<accession>A0A1A6H0T5</accession>
<organism evidence="2 3">
    <name type="scientific">Neotoma lepida</name>
    <name type="common">Desert woodrat</name>
    <dbReference type="NCBI Taxonomy" id="56216"/>
    <lineage>
        <taxon>Eukaryota</taxon>
        <taxon>Metazoa</taxon>
        <taxon>Chordata</taxon>
        <taxon>Craniata</taxon>
        <taxon>Vertebrata</taxon>
        <taxon>Euteleostomi</taxon>
        <taxon>Mammalia</taxon>
        <taxon>Eutheria</taxon>
        <taxon>Euarchontoglires</taxon>
        <taxon>Glires</taxon>
        <taxon>Rodentia</taxon>
        <taxon>Myomorpha</taxon>
        <taxon>Muroidea</taxon>
        <taxon>Cricetidae</taxon>
        <taxon>Neotominae</taxon>
        <taxon>Neotoma</taxon>
    </lineage>
</organism>
<keyword evidence="3" id="KW-1185">Reference proteome</keyword>
<dbReference type="SUPFAM" id="SSF54277">
    <property type="entry name" value="CAD &amp; PB1 domains"/>
    <property type="match status" value="1"/>
</dbReference>
<dbReference type="PANTHER" id="PTHR14102">
    <property type="entry name" value="PAR-6-RELATED"/>
    <property type="match status" value="1"/>
</dbReference>
<evidence type="ECO:0000313" key="2">
    <source>
        <dbReference type="EMBL" id="OBS71859.1"/>
    </source>
</evidence>
<dbReference type="GO" id="GO:0016324">
    <property type="term" value="C:apical plasma membrane"/>
    <property type="evidence" value="ECO:0007669"/>
    <property type="project" value="TreeGrafter"/>
</dbReference>